<dbReference type="OrthoDB" id="10371562at2759"/>
<dbReference type="AlphaFoldDB" id="A0A0V1M651"/>
<evidence type="ECO:0000313" key="1">
    <source>
        <dbReference type="EMBL" id="KRZ67146.1"/>
    </source>
</evidence>
<organism evidence="1 2">
    <name type="scientific">Trichinella papuae</name>
    <dbReference type="NCBI Taxonomy" id="268474"/>
    <lineage>
        <taxon>Eukaryota</taxon>
        <taxon>Metazoa</taxon>
        <taxon>Ecdysozoa</taxon>
        <taxon>Nematoda</taxon>
        <taxon>Enoplea</taxon>
        <taxon>Dorylaimia</taxon>
        <taxon>Trichinellida</taxon>
        <taxon>Trichinellidae</taxon>
        <taxon>Trichinella</taxon>
    </lineage>
</organism>
<reference evidence="1 2" key="1">
    <citation type="submission" date="2015-01" db="EMBL/GenBank/DDBJ databases">
        <title>Evolution of Trichinella species and genotypes.</title>
        <authorList>
            <person name="Korhonen P.K."/>
            <person name="Edoardo P."/>
            <person name="Giuseppe L.R."/>
            <person name="Gasser R.B."/>
        </authorList>
    </citation>
    <scope>NUCLEOTIDE SEQUENCE [LARGE SCALE GENOMIC DNA]</scope>
    <source>
        <strain evidence="1">ISS1980</strain>
    </source>
</reference>
<gene>
    <name evidence="1" type="ORF">T10_7713</name>
</gene>
<dbReference type="Proteomes" id="UP000054843">
    <property type="component" value="Unassembled WGS sequence"/>
</dbReference>
<proteinExistence type="predicted"/>
<comment type="caution">
    <text evidence="1">The sequence shown here is derived from an EMBL/GenBank/DDBJ whole genome shotgun (WGS) entry which is preliminary data.</text>
</comment>
<dbReference type="EMBL" id="JYDO01000208">
    <property type="protein sequence ID" value="KRZ67146.1"/>
    <property type="molecule type" value="Genomic_DNA"/>
</dbReference>
<keyword evidence="2" id="KW-1185">Reference proteome</keyword>
<protein>
    <submittedName>
        <fullName evidence="1">Uncharacterized protein</fullName>
    </submittedName>
</protein>
<evidence type="ECO:0000313" key="2">
    <source>
        <dbReference type="Proteomes" id="UP000054843"/>
    </source>
</evidence>
<sequence>MQKHSNEKEKKHLPSVDPVVYLKFSSRKNMCVYSSKHKTTSRHVFIVPPSGQIMWKANPVPLREFHQGPPMPPKMQKSKNDSIAIFGSILHFHGHFKAAFQSLHLIINHPDLLRSKADANSLAKLSKLADGQS</sequence>
<name>A0A0V1M651_9BILA</name>
<accession>A0A0V1M651</accession>